<dbReference type="Pfam" id="PF00149">
    <property type="entry name" value="Metallophos"/>
    <property type="match status" value="1"/>
</dbReference>
<evidence type="ECO:0000313" key="3">
    <source>
        <dbReference type="EMBL" id="TPE64024.1"/>
    </source>
</evidence>
<proteinExistence type="predicted"/>
<name>A0A501XV94_9SPHN</name>
<keyword evidence="4" id="KW-1185">Reference proteome</keyword>
<keyword evidence="1" id="KW-0732">Signal</keyword>
<dbReference type="EMBL" id="VFSU01000011">
    <property type="protein sequence ID" value="TPE64024.1"/>
    <property type="molecule type" value="Genomic_DNA"/>
</dbReference>
<feature type="signal peptide" evidence="1">
    <location>
        <begin position="1"/>
        <end position="24"/>
    </location>
</feature>
<comment type="caution">
    <text evidence="3">The sequence shown here is derived from an EMBL/GenBank/DDBJ whole genome shotgun (WGS) entry which is preliminary data.</text>
</comment>
<organism evidence="3 4">
    <name type="scientific">Sandaracinobacter neustonicus</name>
    <dbReference type="NCBI Taxonomy" id="1715348"/>
    <lineage>
        <taxon>Bacteria</taxon>
        <taxon>Pseudomonadati</taxon>
        <taxon>Pseudomonadota</taxon>
        <taxon>Alphaproteobacteria</taxon>
        <taxon>Sphingomonadales</taxon>
        <taxon>Sphingosinicellaceae</taxon>
        <taxon>Sandaracinobacter</taxon>
    </lineage>
</organism>
<dbReference type="SUPFAM" id="SSF56300">
    <property type="entry name" value="Metallo-dependent phosphatases"/>
    <property type="match status" value="1"/>
</dbReference>
<dbReference type="InterPro" id="IPR051918">
    <property type="entry name" value="STPP_CPPED1"/>
</dbReference>
<feature type="domain" description="Calcineurin-like phosphoesterase" evidence="2">
    <location>
        <begin position="28"/>
        <end position="278"/>
    </location>
</feature>
<dbReference type="GO" id="GO:0016787">
    <property type="term" value="F:hydrolase activity"/>
    <property type="evidence" value="ECO:0007669"/>
    <property type="project" value="InterPro"/>
</dbReference>
<evidence type="ECO:0000259" key="2">
    <source>
        <dbReference type="Pfam" id="PF00149"/>
    </source>
</evidence>
<evidence type="ECO:0000256" key="1">
    <source>
        <dbReference type="SAM" id="SignalP"/>
    </source>
</evidence>
<dbReference type="InterPro" id="IPR029052">
    <property type="entry name" value="Metallo-depent_PP-like"/>
</dbReference>
<protein>
    <submittedName>
        <fullName evidence="3">Phosphoesterase</fullName>
    </submittedName>
</protein>
<dbReference type="OrthoDB" id="475207at2"/>
<dbReference type="Gene3D" id="3.60.21.10">
    <property type="match status" value="1"/>
</dbReference>
<evidence type="ECO:0000313" key="4">
    <source>
        <dbReference type="Proteomes" id="UP000319897"/>
    </source>
</evidence>
<dbReference type="PANTHER" id="PTHR43143">
    <property type="entry name" value="METALLOPHOSPHOESTERASE, CALCINEURIN SUPERFAMILY"/>
    <property type="match status" value="1"/>
</dbReference>
<dbReference type="AlphaFoldDB" id="A0A501XV94"/>
<dbReference type="InterPro" id="IPR004843">
    <property type="entry name" value="Calcineurin-like_PHP"/>
</dbReference>
<dbReference type="PANTHER" id="PTHR43143:SF5">
    <property type="entry name" value="SECRETED PROTEIN"/>
    <property type="match status" value="1"/>
</dbReference>
<reference evidence="3 4" key="1">
    <citation type="submission" date="2019-06" db="EMBL/GenBank/DDBJ databases">
        <authorList>
            <person name="Lee I."/>
            <person name="Jang G.I."/>
            <person name="Hwang C.Y."/>
        </authorList>
    </citation>
    <scope>NUCLEOTIDE SEQUENCE [LARGE SCALE GENOMIC DNA]</scope>
    <source>
        <strain evidence="3 4">PAMC 28131</strain>
    </source>
</reference>
<sequence length="384" mass="42967">MLTRRRMAHALCAALLAAAAPAQAETFTVAVIPDTQNYSDASLPQPRGVETFVQQMQYLVDQQATKNIVFATFVGDIVQHGDGQFRTRVPGAPDGTYRYWDTRAEWDNANRAISILSRSSIPFGMVPGNHDYDSYSWWDGENSPGTRRPLADARVWNLYFGPESRHFAGKNWYGGSFNQGLNSYQQFSGGGKRFLHLSLEMDPRPEALAWAQKVIDAHPGQPVIISTHEWLSPASVAEAKRPSGYDAYFKGAANLSPDEIWDKFIRMNPAIFMILSGHHWTPTENGLSHGENLRIDRNDAGHPVYQILQDYQGYTIGKDGQPGSATGGAGWTRFMEFDTEKRKIRFYTYSPLLGRYAGRNGEKTFGTAANLSEFELDFPPQLLN</sequence>
<dbReference type="Proteomes" id="UP000319897">
    <property type="component" value="Unassembled WGS sequence"/>
</dbReference>
<gene>
    <name evidence="3" type="ORF">FJQ54_02390</name>
</gene>
<accession>A0A501XV94</accession>
<feature type="chain" id="PRO_5021200328" evidence="1">
    <location>
        <begin position="25"/>
        <end position="384"/>
    </location>
</feature>